<evidence type="ECO:0000313" key="2">
    <source>
        <dbReference type="EMBL" id="TGD41690.1"/>
    </source>
</evidence>
<reference evidence="2 3" key="1">
    <citation type="submission" date="2018-11" db="EMBL/GenBank/DDBJ databases">
        <title>Tabrizicola sp. isolated from sediment of alpine lake.</title>
        <authorList>
            <person name="Liu Z."/>
        </authorList>
    </citation>
    <scope>NUCLEOTIDE SEQUENCE [LARGE SCALE GENOMIC DNA]</scope>
    <source>
        <strain evidence="2 3">DRYC-M-16</strain>
    </source>
</reference>
<dbReference type="EMBL" id="RPEM01000016">
    <property type="protein sequence ID" value="TGD41690.1"/>
    <property type="molecule type" value="Genomic_DNA"/>
</dbReference>
<sequence length="165" mass="18093">MHYQALLYRALNPIRAREPMSGEGARLHGGRFNPKGVPALYPATSVMTAIREANQIGTLQPTTLVSYEADINPIFDATDAEALGAYDMTPAELAAEDWRWQMRAHGKAPTQILAEKLIADGYAGLRVPSFAKGATGEDLNMVLWVWGSTLPTKLVLIDDEGRLRQ</sequence>
<organism evidence="2 3">
    <name type="scientific">Pseudotabrizicola sediminis</name>
    <dbReference type="NCBI Taxonomy" id="2486418"/>
    <lineage>
        <taxon>Bacteria</taxon>
        <taxon>Pseudomonadati</taxon>
        <taxon>Pseudomonadota</taxon>
        <taxon>Alphaproteobacteria</taxon>
        <taxon>Rhodobacterales</taxon>
        <taxon>Paracoccaceae</taxon>
        <taxon>Pseudotabrizicola</taxon>
    </lineage>
</organism>
<dbReference type="InterPro" id="IPR014914">
    <property type="entry name" value="RES_dom"/>
</dbReference>
<keyword evidence="3" id="KW-1185">Reference proteome</keyword>
<name>A0ABY2KKK0_9RHOB</name>
<feature type="domain" description="RES" evidence="1">
    <location>
        <begin position="19"/>
        <end position="154"/>
    </location>
</feature>
<gene>
    <name evidence="2" type="ORF">EEB11_17450</name>
</gene>
<protein>
    <submittedName>
        <fullName evidence="2">RES domain-containing protein</fullName>
    </submittedName>
</protein>
<dbReference type="Pfam" id="PF08808">
    <property type="entry name" value="RES"/>
    <property type="match status" value="1"/>
</dbReference>
<dbReference type="SMART" id="SM00953">
    <property type="entry name" value="RES"/>
    <property type="match status" value="1"/>
</dbReference>
<dbReference type="RefSeq" id="WP_135433545.1">
    <property type="nucleotide sequence ID" value="NZ_RPEM01000016.1"/>
</dbReference>
<accession>A0ABY2KKK0</accession>
<proteinExistence type="predicted"/>
<evidence type="ECO:0000313" key="3">
    <source>
        <dbReference type="Proteomes" id="UP000297741"/>
    </source>
</evidence>
<comment type="caution">
    <text evidence="2">The sequence shown here is derived from an EMBL/GenBank/DDBJ whole genome shotgun (WGS) entry which is preliminary data.</text>
</comment>
<dbReference type="Proteomes" id="UP000297741">
    <property type="component" value="Unassembled WGS sequence"/>
</dbReference>
<evidence type="ECO:0000259" key="1">
    <source>
        <dbReference type="SMART" id="SM00953"/>
    </source>
</evidence>